<protein>
    <submittedName>
        <fullName evidence="1">Uncharacterized protein</fullName>
    </submittedName>
</protein>
<dbReference type="Proteomes" id="UP000182658">
    <property type="component" value="Unassembled WGS sequence"/>
</dbReference>
<dbReference type="OrthoDB" id="3480872at2759"/>
<reference evidence="1 2" key="1">
    <citation type="submission" date="2016-10" db="EMBL/GenBank/DDBJ databases">
        <title>Draft genome sequence of Coniochaeta ligniaria NRRL30616, a lignocellulolytic fungus for bioabatement of inhibitors in plant biomass hydrolysates.</title>
        <authorList>
            <consortium name="DOE Joint Genome Institute"/>
            <person name="Jimenez D.J."/>
            <person name="Hector R.E."/>
            <person name="Riley R."/>
            <person name="Sun H."/>
            <person name="Grigoriev I.V."/>
            <person name="Van Elsas J.D."/>
            <person name="Nichols N.N."/>
        </authorList>
    </citation>
    <scope>NUCLEOTIDE SEQUENCE [LARGE SCALE GENOMIC DNA]</scope>
    <source>
        <strain evidence="1 2">NRRL 30616</strain>
    </source>
</reference>
<gene>
    <name evidence="1" type="ORF">CONLIGDRAFT_141044</name>
</gene>
<name>A0A1J7I8E4_9PEZI</name>
<keyword evidence="2" id="KW-1185">Reference proteome</keyword>
<dbReference type="InParanoid" id="A0A1J7I8E4"/>
<sequence>MWKYVASVTGGFIVLKYIYSSFAEQTEQTEHAGPKLEPPSVTLTGARFPADGSRPHLITLKTTPVDSGTDSYLSHVPDLRSFWQGEQSWESRVMQRLILDRWCNPKCNGTYLVFYTTFPLELPATTFPFPLSMSPRGDIFVVKLQSPEYGGRWATLSPHRNFLQSRAAYDDVPEEFPSLPEVTRVRVRGLGGRHR</sequence>
<proteinExistence type="predicted"/>
<evidence type="ECO:0000313" key="1">
    <source>
        <dbReference type="EMBL" id="OIW23717.1"/>
    </source>
</evidence>
<dbReference type="AlphaFoldDB" id="A0A1J7I8E4"/>
<organism evidence="1 2">
    <name type="scientific">Coniochaeta ligniaria NRRL 30616</name>
    <dbReference type="NCBI Taxonomy" id="1408157"/>
    <lineage>
        <taxon>Eukaryota</taxon>
        <taxon>Fungi</taxon>
        <taxon>Dikarya</taxon>
        <taxon>Ascomycota</taxon>
        <taxon>Pezizomycotina</taxon>
        <taxon>Sordariomycetes</taxon>
        <taxon>Sordariomycetidae</taxon>
        <taxon>Coniochaetales</taxon>
        <taxon>Coniochaetaceae</taxon>
        <taxon>Coniochaeta</taxon>
    </lineage>
</organism>
<accession>A0A1J7I8E4</accession>
<dbReference type="EMBL" id="KV875106">
    <property type="protein sequence ID" value="OIW23717.1"/>
    <property type="molecule type" value="Genomic_DNA"/>
</dbReference>
<evidence type="ECO:0000313" key="2">
    <source>
        <dbReference type="Proteomes" id="UP000182658"/>
    </source>
</evidence>